<evidence type="ECO:0000256" key="5">
    <source>
        <dbReference type="ARBA" id="ARBA00022553"/>
    </source>
</evidence>
<evidence type="ECO:0000256" key="7">
    <source>
        <dbReference type="ARBA" id="ARBA00023010"/>
    </source>
</evidence>
<evidence type="ECO:0000256" key="12">
    <source>
        <dbReference type="ARBA" id="ARBA00023212"/>
    </source>
</evidence>
<gene>
    <name evidence="19" type="ORF">SMAX5B_015942</name>
</gene>
<evidence type="ECO:0000259" key="18">
    <source>
        <dbReference type="SMART" id="SM01283"/>
    </source>
</evidence>
<dbReference type="InterPro" id="IPR038095">
    <property type="entry name" value="Costars_sf"/>
</dbReference>
<keyword evidence="20" id="KW-1185">Reference proteome</keyword>
<evidence type="ECO:0000256" key="3">
    <source>
        <dbReference type="ARBA" id="ARBA00022448"/>
    </source>
</evidence>
<dbReference type="STRING" id="52904.ENSSMAP00000033377"/>
<keyword evidence="9" id="KW-0010">Activator</keyword>
<evidence type="ECO:0000256" key="14">
    <source>
        <dbReference type="ARBA" id="ARBA00063019"/>
    </source>
</evidence>
<dbReference type="FunFam" id="1.10.10.1540:FF:000001">
    <property type="entry name" value="Actin-binding Rho-activating protein a"/>
    <property type="match status" value="1"/>
</dbReference>
<evidence type="ECO:0000313" key="20">
    <source>
        <dbReference type="Proteomes" id="UP000246464"/>
    </source>
</evidence>
<evidence type="ECO:0000256" key="4">
    <source>
        <dbReference type="ARBA" id="ARBA00022490"/>
    </source>
</evidence>
<accession>A0A2U9D0E5</accession>
<proteinExistence type="predicted"/>
<comment type="subcellular location">
    <subcellularLocation>
        <location evidence="2">Cytoplasm</location>
        <location evidence="2">Cytoskeleton</location>
    </subcellularLocation>
    <subcellularLocation>
        <location evidence="1">Cytoplasm</location>
        <location evidence="1">Myofibril</location>
        <location evidence="1">Sarcomere</location>
    </subcellularLocation>
</comment>
<protein>
    <recommendedName>
        <fullName evidence="15">Actin-binding Rho-activating protein</fullName>
    </recommendedName>
    <alternativeName>
        <fullName evidence="16">Striated muscle activator of Rho-dependent signaling</fullName>
    </alternativeName>
</protein>
<evidence type="ECO:0000313" key="19">
    <source>
        <dbReference type="EMBL" id="AWP21406.1"/>
    </source>
</evidence>
<evidence type="ECO:0000256" key="13">
    <source>
        <dbReference type="ARBA" id="ARBA00059783"/>
    </source>
</evidence>
<evidence type="ECO:0000256" key="2">
    <source>
        <dbReference type="ARBA" id="ARBA00004245"/>
    </source>
</evidence>
<evidence type="ECO:0000256" key="8">
    <source>
        <dbReference type="ARBA" id="ARBA00023015"/>
    </source>
</evidence>
<dbReference type="Gene3D" id="1.10.10.1540">
    <property type="entry name" value="Costar domain"/>
    <property type="match status" value="1"/>
</dbReference>
<dbReference type="AlphaFoldDB" id="A0A2U9D0E5"/>
<feature type="compositionally biased region" description="Polar residues" evidence="17">
    <location>
        <begin position="102"/>
        <end position="117"/>
    </location>
</feature>
<evidence type="ECO:0000256" key="11">
    <source>
        <dbReference type="ARBA" id="ARBA00023203"/>
    </source>
</evidence>
<feature type="region of interest" description="Disordered" evidence="17">
    <location>
        <begin position="1"/>
        <end position="39"/>
    </location>
</feature>
<keyword evidence="7" id="KW-0811">Translocation</keyword>
<keyword evidence="8" id="KW-0805">Transcription regulation</keyword>
<dbReference type="GO" id="GO:0035025">
    <property type="term" value="P:positive regulation of Rho protein signal transduction"/>
    <property type="evidence" value="ECO:0007669"/>
    <property type="project" value="InterPro"/>
</dbReference>
<comment type="function">
    <text evidence="13">Acts as an activator of serum response factor (SRF)-dependent transcription possibly by inducing nuclear translocation of MKL1 or MKL2 and through a mechanism requiring Rho-actin signaling.</text>
</comment>
<organism evidence="19 20">
    <name type="scientific">Scophthalmus maximus</name>
    <name type="common">Turbot</name>
    <name type="synonym">Psetta maxima</name>
    <dbReference type="NCBI Taxonomy" id="52904"/>
    <lineage>
        <taxon>Eukaryota</taxon>
        <taxon>Metazoa</taxon>
        <taxon>Chordata</taxon>
        <taxon>Craniata</taxon>
        <taxon>Vertebrata</taxon>
        <taxon>Euteleostomi</taxon>
        <taxon>Actinopterygii</taxon>
        <taxon>Neopterygii</taxon>
        <taxon>Teleostei</taxon>
        <taxon>Neoteleostei</taxon>
        <taxon>Acanthomorphata</taxon>
        <taxon>Carangaria</taxon>
        <taxon>Pleuronectiformes</taxon>
        <taxon>Pleuronectoidei</taxon>
        <taxon>Scophthalmidae</taxon>
        <taxon>Scophthalmus</taxon>
    </lineage>
</organism>
<dbReference type="Proteomes" id="UP000246464">
    <property type="component" value="Chromosome 22"/>
</dbReference>
<keyword evidence="11" id="KW-0009">Actin-binding</keyword>
<dbReference type="InterPro" id="IPR026111">
    <property type="entry name" value="Abra"/>
</dbReference>
<dbReference type="GO" id="GO:0045944">
    <property type="term" value="P:positive regulation of transcription by RNA polymerase II"/>
    <property type="evidence" value="ECO:0007669"/>
    <property type="project" value="TreeGrafter"/>
</dbReference>
<name>A0A2U9D0E5_SCOMX</name>
<dbReference type="GO" id="GO:0030017">
    <property type="term" value="C:sarcomere"/>
    <property type="evidence" value="ECO:0007669"/>
    <property type="project" value="UniProtKB-SubCell"/>
</dbReference>
<keyword evidence="3" id="KW-0813">Transport</keyword>
<feature type="compositionally biased region" description="Basic and acidic residues" evidence="17">
    <location>
        <begin position="200"/>
        <end position="216"/>
    </location>
</feature>
<evidence type="ECO:0000256" key="16">
    <source>
        <dbReference type="ARBA" id="ARBA00076363"/>
    </source>
</evidence>
<comment type="subunit">
    <text evidence="14">Binds F-actin and ABLIM1, ABLIM2 and ABLIM3. Interaction with ABLIM2 and ABLIM3 enhances activity.</text>
</comment>
<sequence length="432" mass="47653">MILRSAGQFTSSYKRPQSVLKHESGKDDQRKPSDNKNIKKLRAVSMVCGLASSWQQWVAENEEKQASEPSGWAPSSPGGPAEEPRRKWVPKKPPAAQVRPTEVSQMSATTPGESAKTSAPHEKAEAVLTPTEPPVASPIQTKQAGEAVTGGAGDGLLTVTVTREAPPPGEEIDGLLTKKSSPTRRRKCSNMVSPLTKCWRQVESEQKLGKGGERPAKSRAGGSDQEESGRPEAWQEGADSRDARSLLKDGEQNDCAEDSESSVKIKRPAVPAYKKESEDANKINALSKKYSAVGSMKSRWQNWASEHAVSQRLNPFSEYFDYDYSMSLRLQKGEEGYGRPRDGTKTAERAKRAEQHIHREIADMCYVIRTMADPDADGRTRITFGELFDRYVRISDKVVGILMRARKHGKVAFEGEMLWQGQDDGVVITLLV</sequence>
<evidence type="ECO:0000256" key="10">
    <source>
        <dbReference type="ARBA" id="ARBA00023163"/>
    </source>
</evidence>
<keyword evidence="10" id="KW-0804">Transcription</keyword>
<feature type="domain" description="Costars" evidence="18">
    <location>
        <begin position="355"/>
        <end position="431"/>
    </location>
</feature>
<evidence type="ECO:0000256" key="1">
    <source>
        <dbReference type="ARBA" id="ARBA00004204"/>
    </source>
</evidence>
<reference evidence="19 20" key="1">
    <citation type="submission" date="2017-12" db="EMBL/GenBank/DDBJ databases">
        <title>Integrating genomic resources of turbot (Scophthalmus maximus) in depth evaluation of genetic and physical mapping variation across individuals.</title>
        <authorList>
            <person name="Martinez P."/>
        </authorList>
    </citation>
    <scope>NUCLEOTIDE SEQUENCE [LARGE SCALE GENOMIC DNA]</scope>
</reference>
<keyword evidence="12" id="KW-0206">Cytoskeleton</keyword>
<evidence type="ECO:0000256" key="17">
    <source>
        <dbReference type="SAM" id="MobiDB-lite"/>
    </source>
</evidence>
<feature type="region of interest" description="Disordered" evidence="17">
    <location>
        <begin position="59"/>
        <end position="278"/>
    </location>
</feature>
<keyword evidence="5" id="KW-0597">Phosphoprotein</keyword>
<dbReference type="GO" id="GO:0003779">
    <property type="term" value="F:actin binding"/>
    <property type="evidence" value="ECO:0007669"/>
    <property type="project" value="UniProtKB-KW"/>
</dbReference>
<keyword evidence="6" id="KW-0653">Protein transport</keyword>
<dbReference type="PANTHER" id="PTHR22739">
    <property type="entry name" value="STRIATED MUSCLE ACTIVATOR OF RHO-DEPENDENT SIGNALING-RELATED"/>
    <property type="match status" value="1"/>
</dbReference>
<feature type="compositionally biased region" description="Basic and acidic residues" evidence="17">
    <location>
        <begin position="238"/>
        <end position="251"/>
    </location>
</feature>
<feature type="compositionally biased region" description="Low complexity" evidence="17">
    <location>
        <begin position="67"/>
        <end position="81"/>
    </location>
</feature>
<dbReference type="Pfam" id="PF14705">
    <property type="entry name" value="Costars"/>
    <property type="match status" value="1"/>
</dbReference>
<evidence type="ECO:0000256" key="15">
    <source>
        <dbReference type="ARBA" id="ARBA00073502"/>
    </source>
</evidence>
<evidence type="ECO:0000256" key="6">
    <source>
        <dbReference type="ARBA" id="ARBA00022927"/>
    </source>
</evidence>
<dbReference type="EMBL" id="CP026264">
    <property type="protein sequence ID" value="AWP21406.1"/>
    <property type="molecule type" value="Genomic_DNA"/>
</dbReference>
<dbReference type="GO" id="GO:0015031">
    <property type="term" value="P:protein transport"/>
    <property type="evidence" value="ECO:0007669"/>
    <property type="project" value="UniProtKB-KW"/>
</dbReference>
<feature type="compositionally biased region" description="Basic and acidic residues" evidence="17">
    <location>
        <begin position="20"/>
        <end position="37"/>
    </location>
</feature>
<keyword evidence="4" id="KW-0963">Cytoplasm</keyword>
<dbReference type="PANTHER" id="PTHR22739:SF20">
    <property type="entry name" value="ACTIN-BINDING RHO-ACTIVATING PROTEIN"/>
    <property type="match status" value="1"/>
</dbReference>
<dbReference type="InterPro" id="IPR027817">
    <property type="entry name" value="Costars_dom"/>
</dbReference>
<dbReference type="SMART" id="SM01283">
    <property type="entry name" value="Costars"/>
    <property type="match status" value="1"/>
</dbReference>
<evidence type="ECO:0000256" key="9">
    <source>
        <dbReference type="ARBA" id="ARBA00023159"/>
    </source>
</evidence>
<dbReference type="GO" id="GO:0005856">
    <property type="term" value="C:cytoskeleton"/>
    <property type="evidence" value="ECO:0007669"/>
    <property type="project" value="UniProtKB-SubCell"/>
</dbReference>